<sequence>MSEHISPQPLVMGETNSNPNQQTSFATRLTTNQAAQNLTKIQLKQIQYVHAEPTIQFTKGERQFSSDTLEVKDLRTVLPKHLGIKGNCLVGLLARRHILLRIDQYKDCVVALSKSISFLPFHGQQHIYRVFPWTIDFNSREETSMAVVWISLPRLSPDLFTKRSLLSMASAVGRPITIDKATQNKTRPSTIRVKVILDLMDKLPKRMRLQYLDEETGKIQENQDNNRKDSGVVGDEQFNAIKNNGDRVVDTCVQDDTLNTTVTLYCPLATVSQALVLGAKEGATSDSVVSVINLESDLVSNPKLSTAGVLCGEDSSLATIQDSSQANKVQQCEKNLDRISKSDGNTKLQQLDCTNPTRKEQTVNCEDKISRKVVCSNTFDALVINSDQELHGLSTPILQDSNPEITRIIKESHATMLNKENPNEQIFGQQSVSKRNDKSLGKETRDSRWADLVEKEEHISAPSRSKLSPHETPIFVPSSKANPSMAVTIDNSKKILTITTKVLEKSHEPEAGVSRLSPTTTYDSDLGSEKFDDDDEDEMLDILFDKVAKDGDLSPRQQRSGSNKNKKKTHERQHSWDGKVIEEFIPRHLPMRLAKQNHMTVSATTRSSKSEKK</sequence>
<name>A0A9J5ZUQ1_SOLCO</name>
<dbReference type="PANTHER" id="PTHR31286">
    <property type="entry name" value="GLYCINE-RICH CELL WALL STRUCTURAL PROTEIN 1.8-LIKE"/>
    <property type="match status" value="1"/>
</dbReference>
<comment type="caution">
    <text evidence="2">The sequence shown here is derived from an EMBL/GenBank/DDBJ whole genome shotgun (WGS) entry which is preliminary data.</text>
</comment>
<evidence type="ECO:0000313" key="2">
    <source>
        <dbReference type="EMBL" id="KAG5615928.1"/>
    </source>
</evidence>
<evidence type="ECO:0000256" key="1">
    <source>
        <dbReference type="SAM" id="MobiDB-lite"/>
    </source>
</evidence>
<feature type="compositionally biased region" description="Basic and acidic residues" evidence="1">
    <location>
        <begin position="434"/>
        <end position="446"/>
    </location>
</feature>
<evidence type="ECO:0000313" key="3">
    <source>
        <dbReference type="Proteomes" id="UP000824120"/>
    </source>
</evidence>
<reference evidence="2 3" key="1">
    <citation type="submission" date="2020-09" db="EMBL/GenBank/DDBJ databases">
        <title>De no assembly of potato wild relative species, Solanum commersonii.</title>
        <authorList>
            <person name="Cho K."/>
        </authorList>
    </citation>
    <scope>NUCLEOTIDE SEQUENCE [LARGE SCALE GENOMIC DNA]</scope>
    <source>
        <strain evidence="2">LZ3.2</strain>
        <tissue evidence="2">Leaf</tissue>
    </source>
</reference>
<evidence type="ECO:0008006" key="4">
    <source>
        <dbReference type="Google" id="ProtNLM"/>
    </source>
</evidence>
<dbReference type="AlphaFoldDB" id="A0A9J5ZUQ1"/>
<feature type="region of interest" description="Disordered" evidence="1">
    <location>
        <begin position="547"/>
        <end position="579"/>
    </location>
</feature>
<feature type="compositionally biased region" description="Polar residues" evidence="1">
    <location>
        <begin position="597"/>
        <end position="607"/>
    </location>
</feature>
<keyword evidence="3" id="KW-1185">Reference proteome</keyword>
<feature type="region of interest" description="Disordered" evidence="1">
    <location>
        <begin position="506"/>
        <end position="533"/>
    </location>
</feature>
<dbReference type="PANTHER" id="PTHR31286:SF104">
    <property type="entry name" value="PEROXIDASE"/>
    <property type="match status" value="1"/>
</dbReference>
<organism evidence="2 3">
    <name type="scientific">Solanum commersonii</name>
    <name type="common">Commerson's wild potato</name>
    <name type="synonym">Commerson's nightshade</name>
    <dbReference type="NCBI Taxonomy" id="4109"/>
    <lineage>
        <taxon>Eukaryota</taxon>
        <taxon>Viridiplantae</taxon>
        <taxon>Streptophyta</taxon>
        <taxon>Embryophyta</taxon>
        <taxon>Tracheophyta</taxon>
        <taxon>Spermatophyta</taxon>
        <taxon>Magnoliopsida</taxon>
        <taxon>eudicotyledons</taxon>
        <taxon>Gunneridae</taxon>
        <taxon>Pentapetalae</taxon>
        <taxon>asterids</taxon>
        <taxon>lamiids</taxon>
        <taxon>Solanales</taxon>
        <taxon>Solanaceae</taxon>
        <taxon>Solanoideae</taxon>
        <taxon>Solaneae</taxon>
        <taxon>Solanum</taxon>
    </lineage>
</organism>
<feature type="region of interest" description="Disordered" evidence="1">
    <location>
        <begin position="1"/>
        <end position="21"/>
    </location>
</feature>
<dbReference type="OrthoDB" id="1319561at2759"/>
<gene>
    <name evidence="2" type="ORF">H5410_015752</name>
</gene>
<feature type="region of interest" description="Disordered" evidence="1">
    <location>
        <begin position="458"/>
        <end position="479"/>
    </location>
</feature>
<protein>
    <recommendedName>
        <fullName evidence="4">DUF4283 domain-containing protein</fullName>
    </recommendedName>
</protein>
<dbReference type="EMBL" id="JACXVP010000003">
    <property type="protein sequence ID" value="KAG5615928.1"/>
    <property type="molecule type" value="Genomic_DNA"/>
</dbReference>
<proteinExistence type="predicted"/>
<accession>A0A9J5ZUQ1</accession>
<feature type="region of interest" description="Disordered" evidence="1">
    <location>
        <begin position="592"/>
        <end position="613"/>
    </location>
</feature>
<dbReference type="InterPro" id="IPR040256">
    <property type="entry name" value="At4g02000-like"/>
</dbReference>
<feature type="region of interest" description="Disordered" evidence="1">
    <location>
        <begin position="427"/>
        <end position="446"/>
    </location>
</feature>
<dbReference type="Proteomes" id="UP000824120">
    <property type="component" value="Chromosome 3"/>
</dbReference>